<reference evidence="7 8" key="2">
    <citation type="submission" date="2021-03" db="EMBL/GenBank/DDBJ databases">
        <title>Comparative genomics of Chinese and international isolates of Escherichia albertii: population structure and evolution of virulence and antimicrobial resistance.</title>
        <authorList>
            <person name="Wang H."/>
            <person name="Xiong Y."/>
            <person name="Luo L."/>
        </authorList>
    </citation>
    <scope>NUCLEOTIDE SEQUENCE [LARGE SCALE GENOMIC DNA]</scope>
    <source>
        <strain evidence="7 8">Sample 165</strain>
    </source>
</reference>
<dbReference type="EMBL" id="KY574553">
    <property type="protein sequence ID" value="ARO72811.1"/>
    <property type="molecule type" value="Genomic_DNA"/>
</dbReference>
<comment type="similarity">
    <text evidence="1">Belongs to the glycosyltransferase 2 family.</text>
</comment>
<evidence type="ECO:0000256" key="3">
    <source>
        <dbReference type="ARBA" id="ARBA00022679"/>
    </source>
</evidence>
<dbReference type="PANTHER" id="PTHR43685">
    <property type="entry name" value="GLYCOSYLTRANSFERASE"/>
    <property type="match status" value="1"/>
</dbReference>
<organism evidence="6">
    <name type="scientific">Escherichia albertii</name>
    <dbReference type="NCBI Taxonomy" id="208962"/>
    <lineage>
        <taxon>Bacteria</taxon>
        <taxon>Pseudomonadati</taxon>
        <taxon>Pseudomonadota</taxon>
        <taxon>Gammaproteobacteria</taxon>
        <taxon>Enterobacterales</taxon>
        <taxon>Enterobacteriaceae</taxon>
        <taxon>Escherichia</taxon>
    </lineage>
</organism>
<reference evidence="6" key="1">
    <citation type="journal article" date="2017" name="Carbohydr. Res.">
        <title>Structures and gene clusters of the O-antigens of Escherichia albertii O3, O4, O6, and O7.</title>
        <authorList>
            <person name="Naumenko O.I."/>
            <person name="Zheng H."/>
            <person name="Senchenkova S.N."/>
            <person name="Wang H."/>
            <person name="Li Q."/>
            <person name="Shashkov A.S."/>
            <person name="Wang J."/>
            <person name="Knirel Y.A."/>
            <person name="Xiong Y."/>
        </authorList>
    </citation>
    <scope>NUCLEOTIDE SEQUENCE</scope>
    <source>
        <strain evidence="6">D140513</strain>
    </source>
</reference>
<feature type="transmembrane region" description="Helical" evidence="4">
    <location>
        <begin position="233"/>
        <end position="249"/>
    </location>
</feature>
<evidence type="ECO:0000256" key="4">
    <source>
        <dbReference type="SAM" id="Phobius"/>
    </source>
</evidence>
<keyword evidence="3 6" id="KW-0808">Transferase</keyword>
<dbReference type="InterPro" id="IPR001173">
    <property type="entry name" value="Glyco_trans_2-like"/>
</dbReference>
<evidence type="ECO:0000256" key="1">
    <source>
        <dbReference type="ARBA" id="ARBA00006739"/>
    </source>
</evidence>
<dbReference type="Gene3D" id="3.90.550.10">
    <property type="entry name" value="Spore Coat Polysaccharide Biosynthesis Protein SpsA, Chain A"/>
    <property type="match status" value="1"/>
</dbReference>
<accession>A0A1Z1EDQ9</accession>
<dbReference type="InterPro" id="IPR029044">
    <property type="entry name" value="Nucleotide-diphossugar_trans"/>
</dbReference>
<evidence type="ECO:0000313" key="8">
    <source>
        <dbReference type="Proteomes" id="UP000663211"/>
    </source>
</evidence>
<dbReference type="SUPFAM" id="SSF53448">
    <property type="entry name" value="Nucleotide-diphospho-sugar transferases"/>
    <property type="match status" value="1"/>
</dbReference>
<sequence>MNEKFGVSGLLALNNIDNYTRVAIDSILNQSRPVDELVIVVNGCHCESIIETLSEWYGNLTNVRFVKCGVEQLSFALNLGLLHCNYKYVARMDADDISHYNRIEVQLNYIESKNLDMIGCAINKIDASDRIIATVNYPVGSNINKKLPFTNPFCHPSVMYKKETIINACGYNAGFKSEDYDLWLRLSRMSVRWDNITDVLFSYRVHSSTAQRKPLAYAEQAGLMVREMLINKSFFFLIASLISVMKFFIRGKN</sequence>
<dbReference type="RefSeq" id="WP_025238790.1">
    <property type="nucleotide sequence ID" value="NZ_BBVM01000007.1"/>
</dbReference>
<keyword evidence="2" id="KW-0328">Glycosyltransferase</keyword>
<dbReference type="EMBL" id="CP070296">
    <property type="protein sequence ID" value="QST75231.1"/>
    <property type="molecule type" value="Genomic_DNA"/>
</dbReference>
<dbReference type="InterPro" id="IPR050834">
    <property type="entry name" value="Glycosyltransf_2"/>
</dbReference>
<keyword evidence="4" id="KW-0472">Membrane</keyword>
<dbReference type="AlphaFoldDB" id="A0A1Z1EDQ9"/>
<feature type="domain" description="Glycosyltransferase 2-like" evidence="5">
    <location>
        <begin position="17"/>
        <end position="157"/>
    </location>
</feature>
<gene>
    <name evidence="7" type="ORF">JRC44_09295</name>
</gene>
<evidence type="ECO:0000259" key="5">
    <source>
        <dbReference type="Pfam" id="PF00535"/>
    </source>
</evidence>
<dbReference type="PANTHER" id="PTHR43685:SF5">
    <property type="entry name" value="GLYCOSYLTRANSFERASE EPSE-RELATED"/>
    <property type="match status" value="1"/>
</dbReference>
<evidence type="ECO:0000313" key="6">
    <source>
        <dbReference type="EMBL" id="ARO72811.1"/>
    </source>
</evidence>
<name>A0A1Z1EDQ9_ESCAL</name>
<dbReference type="Proteomes" id="UP000663211">
    <property type="component" value="Chromosome"/>
</dbReference>
<evidence type="ECO:0000256" key="2">
    <source>
        <dbReference type="ARBA" id="ARBA00022676"/>
    </source>
</evidence>
<keyword evidence="4" id="KW-1133">Transmembrane helix</keyword>
<dbReference type="Pfam" id="PF00535">
    <property type="entry name" value="Glycos_transf_2"/>
    <property type="match status" value="1"/>
</dbReference>
<keyword evidence="4" id="KW-0812">Transmembrane</keyword>
<evidence type="ECO:0000313" key="7">
    <source>
        <dbReference type="EMBL" id="QST75231.1"/>
    </source>
</evidence>
<dbReference type="GO" id="GO:0016757">
    <property type="term" value="F:glycosyltransferase activity"/>
    <property type="evidence" value="ECO:0007669"/>
    <property type="project" value="UniProtKB-KW"/>
</dbReference>
<protein>
    <submittedName>
        <fullName evidence="6">Glycosyltransferase</fullName>
    </submittedName>
</protein>
<proteinExistence type="inferred from homology"/>